<evidence type="ECO:0000259" key="4">
    <source>
        <dbReference type="PROSITE" id="PS01124"/>
    </source>
</evidence>
<evidence type="ECO:0000313" key="5">
    <source>
        <dbReference type="EMBL" id="MBE1508471.1"/>
    </source>
</evidence>
<evidence type="ECO:0000256" key="1">
    <source>
        <dbReference type="ARBA" id="ARBA00023015"/>
    </source>
</evidence>
<accession>A0ABR9IZ17</accession>
<dbReference type="Pfam" id="PF12833">
    <property type="entry name" value="HTH_18"/>
    <property type="match status" value="1"/>
</dbReference>
<comment type="caution">
    <text evidence="5">The sequence shown here is derived from an EMBL/GenBank/DDBJ whole genome shotgun (WGS) entry which is preliminary data.</text>
</comment>
<dbReference type="PANTHER" id="PTHR46796">
    <property type="entry name" value="HTH-TYPE TRANSCRIPTIONAL ACTIVATOR RHAS-RELATED"/>
    <property type="match status" value="1"/>
</dbReference>
<gene>
    <name evidence="5" type="ORF">H4W29_005716</name>
</gene>
<dbReference type="SMART" id="SM00342">
    <property type="entry name" value="HTH_ARAC"/>
    <property type="match status" value="1"/>
</dbReference>
<dbReference type="PROSITE" id="PS01124">
    <property type="entry name" value="HTH_ARAC_FAMILY_2"/>
    <property type="match status" value="1"/>
</dbReference>
<dbReference type="InterPro" id="IPR018062">
    <property type="entry name" value="HTH_AraC-typ_CS"/>
</dbReference>
<dbReference type="InterPro" id="IPR009057">
    <property type="entry name" value="Homeodomain-like_sf"/>
</dbReference>
<keyword evidence="2" id="KW-0238">DNA-binding</keyword>
<sequence>MAESFDVPPGGGAFVLPRMAVGLFLTDQPGHRIAVGSDRRKPIPLAAGEGWILPAGASGICEYDAALSYLKLELPDALLVDVGFDRARDAGPVVGRIDPLLAEFARLAVSTAGEPVSLYHETMELALAAHLAHLLSPRSDGTAAVDDRRLQRAVAYIHDNISEELSLDEIAAEAAISRFHFVRAFRKAFGLSPYQYVIHERMERAKILLKTTRLPVAEVAARVGYDDVSRFGRHFRRHVGVTPAAFRMK</sequence>
<dbReference type="InterPro" id="IPR020449">
    <property type="entry name" value="Tscrpt_reg_AraC-type_HTH"/>
</dbReference>
<evidence type="ECO:0000313" key="6">
    <source>
        <dbReference type="Proteomes" id="UP000620262"/>
    </source>
</evidence>
<dbReference type="InterPro" id="IPR018060">
    <property type="entry name" value="HTH_AraC"/>
</dbReference>
<dbReference type="PRINTS" id="PR00032">
    <property type="entry name" value="HTHARAC"/>
</dbReference>
<keyword evidence="3" id="KW-0804">Transcription</keyword>
<dbReference type="Gene3D" id="1.10.10.60">
    <property type="entry name" value="Homeodomain-like"/>
    <property type="match status" value="2"/>
</dbReference>
<keyword evidence="1" id="KW-0805">Transcription regulation</keyword>
<dbReference type="InterPro" id="IPR050204">
    <property type="entry name" value="AraC_XylS_family_regulators"/>
</dbReference>
<dbReference type="PROSITE" id="PS00041">
    <property type="entry name" value="HTH_ARAC_FAMILY_1"/>
    <property type="match status" value="1"/>
</dbReference>
<dbReference type="SUPFAM" id="SSF46689">
    <property type="entry name" value="Homeodomain-like"/>
    <property type="match status" value="2"/>
</dbReference>
<proteinExistence type="predicted"/>
<reference evidence="5 6" key="1">
    <citation type="submission" date="2020-10" db="EMBL/GenBank/DDBJ databases">
        <title>Sequencing the genomes of 1000 actinobacteria strains.</title>
        <authorList>
            <person name="Klenk H.-P."/>
        </authorList>
    </citation>
    <scope>NUCLEOTIDE SEQUENCE [LARGE SCALE GENOMIC DNA]</scope>
    <source>
        <strain evidence="5 6">DSM 7307</strain>
    </source>
</reference>
<evidence type="ECO:0000256" key="2">
    <source>
        <dbReference type="ARBA" id="ARBA00023125"/>
    </source>
</evidence>
<dbReference type="Proteomes" id="UP000620262">
    <property type="component" value="Unassembled WGS sequence"/>
</dbReference>
<dbReference type="RefSeq" id="WP_312872425.1">
    <property type="nucleotide sequence ID" value="NZ_BAAAVL010000010.1"/>
</dbReference>
<name>A0ABR9IZ17_RHIVS</name>
<protein>
    <submittedName>
        <fullName evidence="5">AraC family transcriptional regulator</fullName>
    </submittedName>
</protein>
<keyword evidence="6" id="KW-1185">Reference proteome</keyword>
<dbReference type="PANTHER" id="PTHR46796:SF14">
    <property type="entry name" value="TRANSCRIPTIONAL REGULATORY PROTEIN"/>
    <property type="match status" value="1"/>
</dbReference>
<organism evidence="5 6">
    <name type="scientific">Rhizobium viscosum</name>
    <name type="common">Arthrobacter viscosus</name>
    <dbReference type="NCBI Taxonomy" id="1673"/>
    <lineage>
        <taxon>Bacteria</taxon>
        <taxon>Pseudomonadati</taxon>
        <taxon>Pseudomonadota</taxon>
        <taxon>Alphaproteobacteria</taxon>
        <taxon>Hyphomicrobiales</taxon>
        <taxon>Rhizobiaceae</taxon>
        <taxon>Rhizobium/Agrobacterium group</taxon>
        <taxon>Rhizobium</taxon>
    </lineage>
</organism>
<feature type="domain" description="HTH araC/xylS-type" evidence="4">
    <location>
        <begin position="151"/>
        <end position="249"/>
    </location>
</feature>
<evidence type="ECO:0000256" key="3">
    <source>
        <dbReference type="ARBA" id="ARBA00023163"/>
    </source>
</evidence>
<dbReference type="EMBL" id="JADBEC010000002">
    <property type="protein sequence ID" value="MBE1508471.1"/>
    <property type="molecule type" value="Genomic_DNA"/>
</dbReference>